<dbReference type="GO" id="GO:0006979">
    <property type="term" value="P:response to oxidative stress"/>
    <property type="evidence" value="ECO:0007669"/>
    <property type="project" value="InterPro"/>
</dbReference>
<dbReference type="Proteomes" id="UP000232323">
    <property type="component" value="Unassembled WGS sequence"/>
</dbReference>
<protein>
    <recommendedName>
        <fullName evidence="2 5">Peptide-methionine (R)-S-oxide reductase</fullName>
        <ecNumber evidence="2 5">1.8.4.12</ecNumber>
    </recommendedName>
</protein>
<comment type="caution">
    <text evidence="7">The sequence shown here is derived from an EMBL/GenBank/DDBJ whole genome shotgun (WGS) entry which is preliminary data.</text>
</comment>
<comment type="function">
    <text evidence="5">Catalyzes the reduction of methionine sulfoxide (MetSO) to methionine in proteins. Plays a protective role against oxidative stress by restoring activity to proteins that have been inactivated by methionine oxidation. MSRB family specifically reduces the MetSO R-enantiomer.</text>
</comment>
<feature type="domain" description="MsrB" evidence="6">
    <location>
        <begin position="93"/>
        <end position="221"/>
    </location>
</feature>
<evidence type="ECO:0000256" key="2">
    <source>
        <dbReference type="ARBA" id="ARBA00012499"/>
    </source>
</evidence>
<dbReference type="NCBIfam" id="TIGR00357">
    <property type="entry name" value="peptide-methionine (R)-S-oxide reductase MsrB"/>
    <property type="match status" value="1"/>
</dbReference>
<name>A0A250XIR0_9CHLO</name>
<evidence type="ECO:0000313" key="8">
    <source>
        <dbReference type="Proteomes" id="UP000232323"/>
    </source>
</evidence>
<dbReference type="InterPro" id="IPR011057">
    <property type="entry name" value="Mss4-like_sf"/>
</dbReference>
<evidence type="ECO:0000256" key="3">
    <source>
        <dbReference type="ARBA" id="ARBA00023002"/>
    </source>
</evidence>
<dbReference type="GO" id="GO:0033743">
    <property type="term" value="F:peptide-methionine (R)-S-oxide reductase activity"/>
    <property type="evidence" value="ECO:0007669"/>
    <property type="project" value="UniProtKB-EC"/>
</dbReference>
<dbReference type="OrthoDB" id="44061at2759"/>
<evidence type="ECO:0000259" key="6">
    <source>
        <dbReference type="PROSITE" id="PS51790"/>
    </source>
</evidence>
<keyword evidence="5" id="KW-0862">Zinc</keyword>
<dbReference type="EMBL" id="BEGY01000089">
    <property type="protein sequence ID" value="GAX82971.1"/>
    <property type="molecule type" value="Genomic_DNA"/>
</dbReference>
<keyword evidence="8" id="KW-1185">Reference proteome</keyword>
<dbReference type="Pfam" id="PF01641">
    <property type="entry name" value="SelR"/>
    <property type="match status" value="1"/>
</dbReference>
<dbReference type="Gene3D" id="2.170.150.20">
    <property type="entry name" value="Peptide methionine sulfoxide reductase"/>
    <property type="match status" value="1"/>
</dbReference>
<keyword evidence="3 5" id="KW-0560">Oxidoreductase</keyword>
<dbReference type="AlphaFoldDB" id="A0A250XIR0"/>
<dbReference type="EC" id="1.8.4.12" evidence="2 5"/>
<dbReference type="InterPro" id="IPR028427">
    <property type="entry name" value="Met_Sox_Rdtase_MsrB"/>
</dbReference>
<evidence type="ECO:0000256" key="5">
    <source>
        <dbReference type="RuleBase" id="RU365044"/>
    </source>
</evidence>
<gene>
    <name evidence="7" type="ORF">CEUSTIGMA_g10398.t1</name>
</gene>
<dbReference type="GO" id="GO:0005737">
    <property type="term" value="C:cytoplasm"/>
    <property type="evidence" value="ECO:0007669"/>
    <property type="project" value="TreeGrafter"/>
</dbReference>
<keyword evidence="5" id="KW-0479">Metal-binding</keyword>
<dbReference type="GO" id="GO:0030091">
    <property type="term" value="P:protein repair"/>
    <property type="evidence" value="ECO:0007669"/>
    <property type="project" value="InterPro"/>
</dbReference>
<accession>A0A250XIR0</accession>
<comment type="catalytic activity">
    <reaction evidence="4 5">
        <text>L-methionyl-[protein] + [thioredoxin]-disulfide + H2O = L-methionyl-(R)-S-oxide-[protein] + [thioredoxin]-dithiol</text>
        <dbReference type="Rhea" id="RHEA:24164"/>
        <dbReference type="Rhea" id="RHEA-COMP:10698"/>
        <dbReference type="Rhea" id="RHEA-COMP:10700"/>
        <dbReference type="Rhea" id="RHEA-COMP:12313"/>
        <dbReference type="Rhea" id="RHEA-COMP:12314"/>
        <dbReference type="ChEBI" id="CHEBI:15377"/>
        <dbReference type="ChEBI" id="CHEBI:16044"/>
        <dbReference type="ChEBI" id="CHEBI:29950"/>
        <dbReference type="ChEBI" id="CHEBI:45764"/>
        <dbReference type="ChEBI" id="CHEBI:50058"/>
        <dbReference type="EC" id="1.8.4.12"/>
    </reaction>
</comment>
<proteinExistence type="inferred from homology"/>
<comment type="similarity">
    <text evidence="1 5">Belongs to the MsrB Met sulfoxide reductase family.</text>
</comment>
<evidence type="ECO:0000313" key="7">
    <source>
        <dbReference type="EMBL" id="GAX82971.1"/>
    </source>
</evidence>
<dbReference type="PANTHER" id="PTHR10173">
    <property type="entry name" value="METHIONINE SULFOXIDE REDUCTASE"/>
    <property type="match status" value="1"/>
</dbReference>
<dbReference type="STRING" id="1157962.A0A250XIR0"/>
<evidence type="ECO:0000256" key="1">
    <source>
        <dbReference type="ARBA" id="ARBA00007174"/>
    </source>
</evidence>
<evidence type="ECO:0000256" key="4">
    <source>
        <dbReference type="ARBA" id="ARBA00048488"/>
    </source>
</evidence>
<organism evidence="7 8">
    <name type="scientific">Chlamydomonas eustigma</name>
    <dbReference type="NCBI Taxonomy" id="1157962"/>
    <lineage>
        <taxon>Eukaryota</taxon>
        <taxon>Viridiplantae</taxon>
        <taxon>Chlorophyta</taxon>
        <taxon>core chlorophytes</taxon>
        <taxon>Chlorophyceae</taxon>
        <taxon>CS clade</taxon>
        <taxon>Chlamydomonadales</taxon>
        <taxon>Chlamydomonadaceae</taxon>
        <taxon>Chlamydomonas</taxon>
    </lineage>
</organism>
<dbReference type="PROSITE" id="PS51790">
    <property type="entry name" value="MSRB"/>
    <property type="match status" value="1"/>
</dbReference>
<dbReference type="SUPFAM" id="SSF51316">
    <property type="entry name" value="Mss4-like"/>
    <property type="match status" value="1"/>
</dbReference>
<dbReference type="GO" id="GO:0046872">
    <property type="term" value="F:metal ion binding"/>
    <property type="evidence" value="ECO:0007669"/>
    <property type="project" value="UniProtKB-KW"/>
</dbReference>
<dbReference type="PANTHER" id="PTHR10173:SF52">
    <property type="entry name" value="METHIONINE-R-SULFOXIDE REDUCTASE B1"/>
    <property type="match status" value="1"/>
</dbReference>
<comment type="cofactor">
    <cofactor evidence="5">
        <name>Zn(2+)</name>
        <dbReference type="ChEBI" id="CHEBI:29105"/>
    </cofactor>
    <text evidence="5">Binds 1 zinc ion per subunit.</text>
</comment>
<reference evidence="7 8" key="1">
    <citation type="submission" date="2017-08" db="EMBL/GenBank/DDBJ databases">
        <title>Acidophilic green algal genome provides insights into adaptation to an acidic environment.</title>
        <authorList>
            <person name="Hirooka S."/>
            <person name="Hirose Y."/>
            <person name="Kanesaki Y."/>
            <person name="Higuchi S."/>
            <person name="Fujiwara T."/>
            <person name="Onuma R."/>
            <person name="Era A."/>
            <person name="Ohbayashi R."/>
            <person name="Uzuka A."/>
            <person name="Nozaki H."/>
            <person name="Yoshikawa H."/>
            <person name="Miyagishima S.Y."/>
        </authorList>
    </citation>
    <scope>NUCLEOTIDE SEQUENCE [LARGE SCALE GENOMIC DNA]</scope>
    <source>
        <strain evidence="7 8">NIES-2499</strain>
    </source>
</reference>
<dbReference type="InterPro" id="IPR002579">
    <property type="entry name" value="Met_Sox_Rdtase_MsrB_dom"/>
</dbReference>
<sequence length="235" mass="25471">MRSASTLRFSGTVTAYSAHSRILLPRNRATVAPHRKPIVTTAVLQFFREKLADIMGTTSSSSSKGWSPAVSKDIPRNMSRSGFDVTPLTKEERDEAAKGLPSMSKYVVLEHGTERPFTGKTIDGISHDSKAKGTYVCALGGLPLFSSKAKFDSGTGWPSFYAPIDPEHVIEVTDMSIPYMPRVEVLDRRSGAHLGHVFNDGPAPTGKRYCINAAALKFIPEGQPLSNESSPTSSQ</sequence>